<protein>
    <submittedName>
        <fullName evidence="5">Uncharacterized protein At5g06450-like</fullName>
    </submittedName>
</protein>
<dbReference type="PANTHER" id="PTHR13620">
    <property type="entry name" value="3-5 EXONUCLEASE"/>
    <property type="match status" value="1"/>
</dbReference>
<dbReference type="PaxDb" id="3827-XP_004496040.1"/>
<dbReference type="eggNOG" id="ENOG502S1IF">
    <property type="taxonomic scope" value="Eukaryota"/>
</dbReference>
<dbReference type="CDD" id="cd06141">
    <property type="entry name" value="WRN_exo"/>
    <property type="match status" value="1"/>
</dbReference>
<dbReference type="OrthoDB" id="446462at2759"/>
<dbReference type="PANTHER" id="PTHR13620:SF121">
    <property type="entry name" value="EMB|CAB82946.1-RELATED"/>
    <property type="match status" value="1"/>
</dbReference>
<dbReference type="InterPro" id="IPR002562">
    <property type="entry name" value="3'-5'_exonuclease_dom"/>
</dbReference>
<reference evidence="5" key="2">
    <citation type="submission" date="2025-08" db="UniProtKB">
        <authorList>
            <consortium name="RefSeq"/>
        </authorList>
    </citation>
    <scope>IDENTIFICATION</scope>
    <source>
        <tissue evidence="5">Etiolated seedlings</tissue>
    </source>
</reference>
<keyword evidence="1" id="KW-0540">Nuclease</keyword>
<sequence length="196" mass="21776">MGFVETFNLNGARIETTVTDDQAKVDNILGSFLHHANCTGTKVIGFDTEWTLYQKTVSECATLCLCNGHSCLVIQLRHLDSVPNSLLNFLRMPNLTFVGVGIKDDMAKLEETYGIRCRNAVELGTLAATMLNKPRLIFCGVDELALVVNSLDLRFPRPIAVLDKDWGESDLSIEHAKFATINVYSYFKIGSKLLTE</sequence>
<dbReference type="GO" id="GO:0005737">
    <property type="term" value="C:cytoplasm"/>
    <property type="evidence" value="ECO:0007669"/>
    <property type="project" value="TreeGrafter"/>
</dbReference>
<dbReference type="AlphaFoldDB" id="A0A1S2XZC0"/>
<accession>A0A1S2XZC0</accession>
<feature type="domain" description="3'-5' exonuclease" evidence="3">
    <location>
        <begin position="39"/>
        <end position="150"/>
    </location>
</feature>
<dbReference type="RefSeq" id="XP_004496040.1">
    <property type="nucleotide sequence ID" value="XM_004495983.2"/>
</dbReference>
<keyword evidence="2" id="KW-0378">Hydrolase</keyword>
<dbReference type="GeneID" id="101493303"/>
<dbReference type="GO" id="GO:0006139">
    <property type="term" value="P:nucleobase-containing compound metabolic process"/>
    <property type="evidence" value="ECO:0007669"/>
    <property type="project" value="InterPro"/>
</dbReference>
<evidence type="ECO:0000313" key="5">
    <source>
        <dbReference type="RefSeq" id="XP_004496040.1"/>
    </source>
</evidence>
<dbReference type="Pfam" id="PF01612">
    <property type="entry name" value="DNA_pol_A_exo1"/>
    <property type="match status" value="1"/>
</dbReference>
<dbReference type="GO" id="GO:0005634">
    <property type="term" value="C:nucleus"/>
    <property type="evidence" value="ECO:0007669"/>
    <property type="project" value="TreeGrafter"/>
</dbReference>
<dbReference type="InterPro" id="IPR012337">
    <property type="entry name" value="RNaseH-like_sf"/>
</dbReference>
<evidence type="ECO:0000256" key="1">
    <source>
        <dbReference type="ARBA" id="ARBA00022722"/>
    </source>
</evidence>
<dbReference type="SUPFAM" id="SSF53098">
    <property type="entry name" value="Ribonuclease H-like"/>
    <property type="match status" value="1"/>
</dbReference>
<dbReference type="InterPro" id="IPR051132">
    <property type="entry name" value="3-5_Exonuclease_domain"/>
</dbReference>
<evidence type="ECO:0000259" key="3">
    <source>
        <dbReference type="Pfam" id="PF01612"/>
    </source>
</evidence>
<dbReference type="InterPro" id="IPR036397">
    <property type="entry name" value="RNaseH_sf"/>
</dbReference>
<gene>
    <name evidence="5" type="primary">LOC101493303</name>
</gene>
<evidence type="ECO:0000256" key="2">
    <source>
        <dbReference type="ARBA" id="ARBA00022801"/>
    </source>
</evidence>
<name>A0A1S2XZC0_CICAR</name>
<dbReference type="Gene3D" id="3.30.420.10">
    <property type="entry name" value="Ribonuclease H-like superfamily/Ribonuclease H"/>
    <property type="match status" value="1"/>
</dbReference>
<dbReference type="KEGG" id="cam:101493303"/>
<dbReference type="Proteomes" id="UP000087171">
    <property type="component" value="Chromosome Ca4"/>
</dbReference>
<organism evidence="4 5">
    <name type="scientific">Cicer arietinum</name>
    <name type="common">Chickpea</name>
    <name type="synonym">Garbanzo</name>
    <dbReference type="NCBI Taxonomy" id="3827"/>
    <lineage>
        <taxon>Eukaryota</taxon>
        <taxon>Viridiplantae</taxon>
        <taxon>Streptophyta</taxon>
        <taxon>Embryophyta</taxon>
        <taxon>Tracheophyta</taxon>
        <taxon>Spermatophyta</taxon>
        <taxon>Magnoliopsida</taxon>
        <taxon>eudicotyledons</taxon>
        <taxon>Gunneridae</taxon>
        <taxon>Pentapetalae</taxon>
        <taxon>rosids</taxon>
        <taxon>fabids</taxon>
        <taxon>Fabales</taxon>
        <taxon>Fabaceae</taxon>
        <taxon>Papilionoideae</taxon>
        <taxon>50 kb inversion clade</taxon>
        <taxon>NPAAA clade</taxon>
        <taxon>Hologalegina</taxon>
        <taxon>IRL clade</taxon>
        <taxon>Cicereae</taxon>
        <taxon>Cicer</taxon>
    </lineage>
</organism>
<proteinExistence type="predicted"/>
<dbReference type="STRING" id="3827.A0A1S2XZC0"/>
<dbReference type="GO" id="GO:0008408">
    <property type="term" value="F:3'-5' exonuclease activity"/>
    <property type="evidence" value="ECO:0007669"/>
    <property type="project" value="InterPro"/>
</dbReference>
<evidence type="ECO:0000313" key="4">
    <source>
        <dbReference type="Proteomes" id="UP000087171"/>
    </source>
</evidence>
<dbReference type="GO" id="GO:0003676">
    <property type="term" value="F:nucleic acid binding"/>
    <property type="evidence" value="ECO:0007669"/>
    <property type="project" value="InterPro"/>
</dbReference>
<keyword evidence="4" id="KW-1185">Reference proteome</keyword>
<reference evidence="4" key="1">
    <citation type="journal article" date="2013" name="Nat. Biotechnol.">
        <title>Draft genome sequence of chickpea (Cicer arietinum) provides a resource for trait improvement.</title>
        <authorList>
            <person name="Varshney R.K."/>
            <person name="Song C."/>
            <person name="Saxena R.K."/>
            <person name="Azam S."/>
            <person name="Yu S."/>
            <person name="Sharpe A.G."/>
            <person name="Cannon S."/>
            <person name="Baek J."/>
            <person name="Rosen B.D."/>
            <person name="Tar'an B."/>
            <person name="Millan T."/>
            <person name="Zhang X."/>
            <person name="Ramsay L.D."/>
            <person name="Iwata A."/>
            <person name="Wang Y."/>
            <person name="Nelson W."/>
            <person name="Farmer A.D."/>
            <person name="Gaur P.M."/>
            <person name="Soderlund C."/>
            <person name="Penmetsa R.V."/>
            <person name="Xu C."/>
            <person name="Bharti A.K."/>
            <person name="He W."/>
            <person name="Winter P."/>
            <person name="Zhao S."/>
            <person name="Hane J.K."/>
            <person name="Carrasquilla-Garcia N."/>
            <person name="Condie J.A."/>
            <person name="Upadhyaya H.D."/>
            <person name="Luo M.C."/>
            <person name="Thudi M."/>
            <person name="Gowda C.L."/>
            <person name="Singh N.P."/>
            <person name="Lichtenzveig J."/>
            <person name="Gali K.K."/>
            <person name="Rubio J."/>
            <person name="Nadarajan N."/>
            <person name="Dolezel J."/>
            <person name="Bansal K.C."/>
            <person name="Xu X."/>
            <person name="Edwards D."/>
            <person name="Zhang G."/>
            <person name="Kahl G."/>
            <person name="Gil J."/>
            <person name="Singh K.B."/>
            <person name="Datta S.K."/>
            <person name="Jackson S.A."/>
            <person name="Wang J."/>
            <person name="Cook D.R."/>
        </authorList>
    </citation>
    <scope>NUCLEOTIDE SEQUENCE [LARGE SCALE GENOMIC DNA]</scope>
    <source>
        <strain evidence="4">cv. CDC Frontier</strain>
    </source>
</reference>